<dbReference type="Proteomes" id="UP001367676">
    <property type="component" value="Unassembled WGS sequence"/>
</dbReference>
<dbReference type="InterPro" id="IPR005990">
    <property type="entry name" value="IMP_DH"/>
</dbReference>
<keyword evidence="6 13" id="KW-0332">GMP biosynthesis</keyword>
<dbReference type="PIRSF" id="PIRSF000130">
    <property type="entry name" value="IMPDH"/>
    <property type="match status" value="1"/>
</dbReference>
<dbReference type="InterPro" id="IPR046342">
    <property type="entry name" value="CBS_dom_sf"/>
</dbReference>
<dbReference type="CDD" id="cd04601">
    <property type="entry name" value="CBS_pair_IMPDH"/>
    <property type="match status" value="1"/>
</dbReference>
<evidence type="ECO:0000256" key="1">
    <source>
        <dbReference type="ARBA" id="ARBA00001958"/>
    </source>
</evidence>
<comment type="caution">
    <text evidence="21">The sequence shown here is derived from an EMBL/GenBank/DDBJ whole genome shotgun (WGS) entry which is preliminary data.</text>
</comment>
<evidence type="ECO:0000256" key="16">
    <source>
        <dbReference type="PIRSR" id="PIRSR000130-4"/>
    </source>
</evidence>
<evidence type="ECO:0000256" key="2">
    <source>
        <dbReference type="ARBA" id="ARBA00004496"/>
    </source>
</evidence>
<feature type="binding site" evidence="13">
    <location>
        <position position="438"/>
    </location>
    <ligand>
        <name>IMP</name>
        <dbReference type="ChEBI" id="CHEBI:58053"/>
    </ligand>
</feature>
<evidence type="ECO:0000256" key="18">
    <source>
        <dbReference type="RuleBase" id="RU003927"/>
    </source>
</evidence>
<feature type="domain" description="CBS" evidence="20">
    <location>
        <begin position="172"/>
        <end position="230"/>
    </location>
</feature>
<dbReference type="CDD" id="cd00381">
    <property type="entry name" value="IMPDH"/>
    <property type="match status" value="1"/>
</dbReference>
<comment type="subunit">
    <text evidence="13">Homotetramer.</text>
</comment>
<keyword evidence="7 13" id="KW-0658">Purine biosynthesis</keyword>
<keyword evidence="10 13" id="KW-0520">NAD</keyword>
<dbReference type="InterPro" id="IPR001093">
    <property type="entry name" value="IMP_DH_GMPRt"/>
</dbReference>
<evidence type="ECO:0000313" key="22">
    <source>
        <dbReference type="Proteomes" id="UP001367676"/>
    </source>
</evidence>
<dbReference type="Gene3D" id="3.20.20.70">
    <property type="entry name" value="Aldolase class I"/>
    <property type="match status" value="1"/>
</dbReference>
<feature type="domain" description="CBS" evidence="20">
    <location>
        <begin position="105"/>
        <end position="164"/>
    </location>
</feature>
<feature type="active site" description="Thioimidate intermediate" evidence="13 14">
    <location>
        <position position="324"/>
    </location>
</feature>
<dbReference type="PANTHER" id="PTHR11911:SF111">
    <property type="entry name" value="INOSINE-5'-MONOPHOSPHATE DEHYDROGENASE"/>
    <property type="match status" value="1"/>
</dbReference>
<feature type="binding site" description="in other chain" evidence="13 16">
    <location>
        <position position="321"/>
    </location>
    <ligand>
        <name>K(+)</name>
        <dbReference type="ChEBI" id="CHEBI:29103"/>
        <note>ligand shared between two tetrameric partners</note>
    </ligand>
</feature>
<dbReference type="GO" id="GO:0006183">
    <property type="term" value="P:GTP biosynthetic process"/>
    <property type="evidence" value="ECO:0007669"/>
    <property type="project" value="TreeGrafter"/>
</dbReference>
<dbReference type="InterPro" id="IPR015875">
    <property type="entry name" value="IMP_DH/GMP_Rdtase_CS"/>
</dbReference>
<evidence type="ECO:0000256" key="4">
    <source>
        <dbReference type="ARBA" id="ARBA00022490"/>
    </source>
</evidence>
<reference evidence="21 22" key="1">
    <citation type="submission" date="2024-03" db="EMBL/GenBank/DDBJ databases">
        <title>Adaptation during the transition from Ophiocordyceps entomopathogen to insect associate is accompanied by gene loss and intensified selection.</title>
        <authorList>
            <person name="Ward C.M."/>
            <person name="Onetto C.A."/>
            <person name="Borneman A.R."/>
        </authorList>
    </citation>
    <scope>NUCLEOTIDE SEQUENCE [LARGE SCALE GENOMIC DNA]</scope>
    <source>
        <strain evidence="21">AWRI1</strain>
        <tissue evidence="21">Single Adult Female</tissue>
    </source>
</reference>
<evidence type="ECO:0000256" key="3">
    <source>
        <dbReference type="ARBA" id="ARBA00005502"/>
    </source>
</evidence>
<evidence type="ECO:0000256" key="11">
    <source>
        <dbReference type="ARBA" id="ARBA00023122"/>
    </source>
</evidence>
<feature type="binding site" evidence="13">
    <location>
        <begin position="404"/>
        <end position="408"/>
    </location>
    <ligand>
        <name>IMP</name>
        <dbReference type="ChEBI" id="CHEBI:58053"/>
    </ligand>
</feature>
<evidence type="ECO:0000256" key="8">
    <source>
        <dbReference type="ARBA" id="ARBA00022958"/>
    </source>
</evidence>
<organism evidence="21 22">
    <name type="scientific">Parthenolecanium corni</name>
    <dbReference type="NCBI Taxonomy" id="536013"/>
    <lineage>
        <taxon>Eukaryota</taxon>
        <taxon>Metazoa</taxon>
        <taxon>Ecdysozoa</taxon>
        <taxon>Arthropoda</taxon>
        <taxon>Hexapoda</taxon>
        <taxon>Insecta</taxon>
        <taxon>Pterygota</taxon>
        <taxon>Neoptera</taxon>
        <taxon>Paraneoptera</taxon>
        <taxon>Hemiptera</taxon>
        <taxon>Sternorrhyncha</taxon>
        <taxon>Coccoidea</taxon>
        <taxon>Coccidae</taxon>
        <taxon>Parthenolecanium</taxon>
    </lineage>
</organism>
<dbReference type="SMART" id="SM01240">
    <property type="entry name" value="IMPDH"/>
    <property type="match status" value="1"/>
</dbReference>
<dbReference type="SUPFAM" id="SSF54631">
    <property type="entry name" value="CBS-domain pair"/>
    <property type="match status" value="1"/>
</dbReference>
<keyword evidence="5 13" id="KW-0479">Metal-binding</keyword>
<evidence type="ECO:0000256" key="9">
    <source>
        <dbReference type="ARBA" id="ARBA00023002"/>
    </source>
</evidence>
<evidence type="ECO:0000256" key="5">
    <source>
        <dbReference type="ARBA" id="ARBA00022723"/>
    </source>
</evidence>
<feature type="binding site" evidence="13">
    <location>
        <position position="493"/>
    </location>
    <ligand>
        <name>K(+)</name>
        <dbReference type="ChEBI" id="CHEBI:29103"/>
        <note>ligand shared between two tetrameric partners</note>
    </ligand>
</feature>
<accession>A0AAN9TW72</accession>
<gene>
    <name evidence="21" type="ORF">V9T40_001779</name>
</gene>
<keyword evidence="9 13" id="KW-0560">Oxidoreductase</keyword>
<evidence type="ECO:0000256" key="12">
    <source>
        <dbReference type="ARBA" id="ARBA00048028"/>
    </source>
</evidence>
<feature type="binding site" evidence="13">
    <location>
        <begin position="357"/>
        <end position="359"/>
    </location>
    <ligand>
        <name>IMP</name>
        <dbReference type="ChEBI" id="CHEBI:58053"/>
    </ligand>
</feature>
<proteinExistence type="inferred from homology"/>
<dbReference type="PROSITE" id="PS00487">
    <property type="entry name" value="IMP_DH_GMP_RED"/>
    <property type="match status" value="1"/>
</dbReference>
<dbReference type="InterPro" id="IPR000644">
    <property type="entry name" value="CBS_dom"/>
</dbReference>
<sequence>MTNILDDGLTAKSLFGSGEGLTYADFIILPGYIDFTANKVNLNSPLTKKITLSAPMVSSPMDTVTESEMAVAMALCGGIGIIHHNCSVEFQSDEVRKVKRYKHGFINNPIVLSPKHTVAEVRQLKKIHGFGGFPITDNGQLGGKLLGIVTSRDIPIVDTNNELENRELKSVMTKFESLITARSGITLQEANNILETSKKGKLPIIDEKSQLISLISRTDLKKAKDFPKASKDNNKQLLVGAAIGTRPEDRKRLDALVEAGVDVVVIDSSQGNSIFQIEFIKEIKKQYPQLQVIGGNVVTVRQAKNLIEAGADGLRVGMGCGSICTTQEVMAVGRPQATAVYKVAEYAKDFNVPVIADGGIQSIGHIIRAQALGASTVMMGSMLAGTSEAPGEYFTMEGVRVKKYRGMGSLEAMSRSDAGGAASNRYFHEKQDNIKVVQGVSGHIIDRGSVFGLVPYILCGLRHSCQDIGVDSLEELKKRMYAGEVRFEKRSISAQNEGRVHSLHSYENSSLPKTLF</sequence>
<feature type="binding site" evidence="13 15">
    <location>
        <begin position="317"/>
        <end position="319"/>
    </location>
    <ligand>
        <name>NAD(+)</name>
        <dbReference type="ChEBI" id="CHEBI:57540"/>
    </ligand>
</feature>
<feature type="binding site" description="in other chain" evidence="13 16">
    <location>
        <position position="324"/>
    </location>
    <ligand>
        <name>K(+)</name>
        <dbReference type="ChEBI" id="CHEBI:29103"/>
        <note>ligand shared between two tetrameric partners</note>
    </ligand>
</feature>
<dbReference type="PROSITE" id="PS51371">
    <property type="entry name" value="CBS"/>
    <property type="match status" value="2"/>
</dbReference>
<dbReference type="InterPro" id="IPR013785">
    <property type="entry name" value="Aldolase_TIM"/>
</dbReference>
<protein>
    <recommendedName>
        <fullName evidence="13 19">Inosine-5'-monophosphate dehydrogenase</fullName>
        <shortName evidence="13">IMP dehydrogenase</shortName>
        <shortName evidence="13">IMPD</shortName>
        <shortName evidence="13">IMPDH</shortName>
        <ecNumber evidence="13 19">1.1.1.205</ecNumber>
    </recommendedName>
</protein>
<feature type="binding site" evidence="13 15">
    <location>
        <begin position="267"/>
        <end position="269"/>
    </location>
    <ligand>
        <name>NAD(+)</name>
        <dbReference type="ChEBI" id="CHEBI:57540"/>
    </ligand>
</feature>
<comment type="subcellular location">
    <subcellularLocation>
        <location evidence="2 13">Cytoplasm</location>
    </subcellularLocation>
</comment>
<comment type="cofactor">
    <cofactor evidence="1 13">
        <name>K(+)</name>
        <dbReference type="ChEBI" id="CHEBI:29103"/>
    </cofactor>
</comment>
<dbReference type="GO" id="GO:0006177">
    <property type="term" value="P:GMP biosynthetic process"/>
    <property type="evidence" value="ECO:0007669"/>
    <property type="project" value="UniProtKB-UniRule"/>
</dbReference>
<dbReference type="GO" id="GO:0005737">
    <property type="term" value="C:cytoplasm"/>
    <property type="evidence" value="ECO:0007669"/>
    <property type="project" value="UniProtKB-SubCell"/>
</dbReference>
<feature type="binding site" evidence="13">
    <location>
        <position position="322"/>
    </location>
    <ligand>
        <name>IMP</name>
        <dbReference type="ChEBI" id="CHEBI:58053"/>
    </ligand>
</feature>
<dbReference type="EMBL" id="JBBCAQ010000022">
    <property type="protein sequence ID" value="KAK7590166.1"/>
    <property type="molecule type" value="Genomic_DNA"/>
</dbReference>
<evidence type="ECO:0000259" key="20">
    <source>
        <dbReference type="PROSITE" id="PS51371"/>
    </source>
</evidence>
<evidence type="ECO:0000256" key="7">
    <source>
        <dbReference type="ARBA" id="ARBA00022755"/>
    </source>
</evidence>
<dbReference type="Pfam" id="PF00571">
    <property type="entry name" value="CBS"/>
    <property type="match status" value="2"/>
</dbReference>
<keyword evidence="22" id="KW-1185">Reference proteome</keyword>
<comment type="activity regulation">
    <text evidence="13">Mycophenolic acid (MPA) is a non-competitive inhibitor that prevents formation of the closed enzyme conformation by binding to the same site as the amobile flap. In contrast, mizoribine monophosphate (MZP) is a competitive inhibitor that induces the closed conformation. MPA is a potent inhibitor of mammalian IMPDHs but a poor inhibitor of the bacterial enzymes. MZP is a more potent inhibitor of bacterial IMPDH.</text>
</comment>
<comment type="similarity">
    <text evidence="3 13 18">Belongs to the IMPDH/GMPR family.</text>
</comment>
<dbReference type="GO" id="GO:0003938">
    <property type="term" value="F:IMP dehydrogenase activity"/>
    <property type="evidence" value="ECO:0007669"/>
    <property type="project" value="UniProtKB-UniRule"/>
</dbReference>
<evidence type="ECO:0000256" key="6">
    <source>
        <dbReference type="ARBA" id="ARBA00022749"/>
    </source>
</evidence>
<dbReference type="AlphaFoldDB" id="A0AAN9TW72"/>
<feature type="binding site" evidence="13">
    <location>
        <begin position="380"/>
        <end position="381"/>
    </location>
    <ligand>
        <name>IMP</name>
        <dbReference type="ChEBI" id="CHEBI:58053"/>
    </ligand>
</feature>
<keyword evidence="4 13" id="KW-0963">Cytoplasm</keyword>
<dbReference type="PANTHER" id="PTHR11911">
    <property type="entry name" value="INOSINE-5-MONOPHOSPHATE DEHYDROGENASE RELATED"/>
    <property type="match status" value="1"/>
</dbReference>
<keyword evidence="11 17" id="KW-0129">CBS domain</keyword>
<evidence type="ECO:0000313" key="21">
    <source>
        <dbReference type="EMBL" id="KAK7590166.1"/>
    </source>
</evidence>
<dbReference type="SMART" id="SM00116">
    <property type="entry name" value="CBS"/>
    <property type="match status" value="2"/>
</dbReference>
<comment type="function">
    <text evidence="13">Catalyzes the conversion of inosine 5'-phosphate (IMP) to xanthosine 5'-phosphate (XMP), the first committed and rate-limiting step in the de novo synthesis of guanine nucleotides, and therefore plays an important role in the regulation of cell growth.</text>
</comment>
<evidence type="ECO:0000256" key="10">
    <source>
        <dbReference type="ARBA" id="ARBA00023027"/>
    </source>
</evidence>
<dbReference type="EC" id="1.1.1.205" evidence="13 19"/>
<comment type="catalytic activity">
    <reaction evidence="12 13 19">
        <text>IMP + NAD(+) + H2O = XMP + NADH + H(+)</text>
        <dbReference type="Rhea" id="RHEA:11708"/>
        <dbReference type="ChEBI" id="CHEBI:15377"/>
        <dbReference type="ChEBI" id="CHEBI:15378"/>
        <dbReference type="ChEBI" id="CHEBI:57464"/>
        <dbReference type="ChEBI" id="CHEBI:57540"/>
        <dbReference type="ChEBI" id="CHEBI:57945"/>
        <dbReference type="ChEBI" id="CHEBI:58053"/>
        <dbReference type="EC" id="1.1.1.205"/>
    </reaction>
</comment>
<dbReference type="GO" id="GO:0046872">
    <property type="term" value="F:metal ion binding"/>
    <property type="evidence" value="ECO:0007669"/>
    <property type="project" value="UniProtKB-UniRule"/>
</dbReference>
<evidence type="ECO:0000256" key="13">
    <source>
        <dbReference type="HAMAP-Rule" id="MF_03156"/>
    </source>
</evidence>
<dbReference type="GO" id="GO:0000166">
    <property type="term" value="F:nucleotide binding"/>
    <property type="evidence" value="ECO:0007669"/>
    <property type="project" value="UniProtKB-UniRule"/>
</dbReference>
<dbReference type="HAMAP" id="MF_01964">
    <property type="entry name" value="IMPDH"/>
    <property type="match status" value="1"/>
</dbReference>
<dbReference type="Pfam" id="PF00478">
    <property type="entry name" value="IMPDH"/>
    <property type="match status" value="1"/>
</dbReference>
<dbReference type="FunFam" id="3.20.20.70:FF:000007">
    <property type="entry name" value="Chromosome 19 SCAF14664, whole genome shotgun sequence"/>
    <property type="match status" value="1"/>
</dbReference>
<name>A0AAN9TW72_9HEMI</name>
<dbReference type="SUPFAM" id="SSF51412">
    <property type="entry name" value="Inosine monophosphate dehydrogenase (IMPDH)"/>
    <property type="match status" value="1"/>
</dbReference>
<evidence type="ECO:0000256" key="14">
    <source>
        <dbReference type="PIRSR" id="PIRSR000130-1"/>
    </source>
</evidence>
<evidence type="ECO:0000256" key="17">
    <source>
        <dbReference type="PROSITE-ProRule" id="PRU00703"/>
    </source>
</evidence>
<feature type="active site" description="Proton acceptor" evidence="13 14">
    <location>
        <position position="425"/>
    </location>
</feature>
<feature type="binding site" description="in other chain" evidence="13 16">
    <location>
        <position position="319"/>
    </location>
    <ligand>
        <name>K(+)</name>
        <dbReference type="ChEBI" id="CHEBI:29103"/>
        <note>ligand shared between two tetrameric partners</note>
    </ligand>
</feature>
<evidence type="ECO:0000256" key="19">
    <source>
        <dbReference type="RuleBase" id="RU003928"/>
    </source>
</evidence>
<evidence type="ECO:0000256" key="15">
    <source>
        <dbReference type="PIRSR" id="PIRSR000130-3"/>
    </source>
</evidence>
<comment type="caution">
    <text evidence="13">Lacks conserved residue(s) required for the propagation of feature annotation.</text>
</comment>
<comment type="pathway">
    <text evidence="13 19">Purine metabolism; XMP biosynthesis via de novo pathway; XMP from IMP: step 1/1.</text>
</comment>
<keyword evidence="8 13" id="KW-0630">Potassium</keyword>
<dbReference type="NCBIfam" id="TIGR01302">
    <property type="entry name" value="IMP_dehydrog"/>
    <property type="match status" value="1"/>
</dbReference>